<dbReference type="OrthoDB" id="2017825at2759"/>
<protein>
    <submittedName>
        <fullName evidence="2">Uncharacterized protein</fullName>
    </submittedName>
</protein>
<keyword evidence="3" id="KW-1185">Reference proteome</keyword>
<reference evidence="2" key="1">
    <citation type="submission" date="2021-01" db="EMBL/GenBank/DDBJ databases">
        <title>Adiantum capillus-veneris genome.</title>
        <authorList>
            <person name="Fang Y."/>
            <person name="Liao Q."/>
        </authorList>
    </citation>
    <scope>NUCLEOTIDE SEQUENCE</scope>
    <source>
        <strain evidence="2">H3</strain>
        <tissue evidence="2">Leaf</tissue>
    </source>
</reference>
<feature type="region of interest" description="Disordered" evidence="1">
    <location>
        <begin position="82"/>
        <end position="106"/>
    </location>
</feature>
<dbReference type="PANTHER" id="PTHR35097:SF1">
    <property type="entry name" value="GDSL ESTERASE_LIPASE"/>
    <property type="match status" value="1"/>
</dbReference>
<name>A0A9D4UD84_ADICA</name>
<gene>
    <name evidence="2" type="ORF">GOP47_0019691</name>
</gene>
<feature type="region of interest" description="Disordered" evidence="1">
    <location>
        <begin position="221"/>
        <end position="262"/>
    </location>
</feature>
<accession>A0A9D4UD84</accession>
<sequence length="699" mass="75496">MSISHQATGSSACINGYGGPPWNSRSPVMEILKLGGFASAIRRVFQKLSDSNVFPGNPCAKAVFDSDPQLCFTGGGNNSWNGSGSNGDGGGYNNQNDRGGDNSGHRSSGLLLLGMQALFQDAGYGDTALNNQDDEYRGEGRHLNKASSIDGPCEMELVALQQVEKNLYAPLENPRSIQRNGFNEIALYSVAAAGRLLQGVMGLFEQLSGRPAFAKAVANHESTSKAEQMEKQEARVASSDGATTAPKMDHETAGKPLGPKQSDIDTLKRLQREAFFELIKLREKLEKLEQVAQPHQKQERLGAARSHLKGEVRAGTAFVGLQEENIKHSRDSLELAGMQTGLDVRFTFETPFRESDVLITQIVSGQSSSMGGERALGGPLRLGKLHYVAHINDDVSLSILPFGAQGQDVTEIINVLQDQGPTSFSSQGPALFSHCKGSALGTTVSGSKFAFSLAQYLSGWGNHVSAMESVTEEDPLCYSTLCQLLLQPTEGFILSFCGLNQYWPTPPLPSSMASHWSEMGPFIFPRIKAKEPKFFSKFSTTHMDVSTGSELLPHWEAPDIESGPATFQNKGTGLLSLAISSSVDVGENMSLSGWAQVERGELLQDPDKGNFQWTMSLATTSGTGIDWGASVGGSRHDMWRMPSSSYNDYSGEDNVSQLHVEAFLKFSCGKGFTLQPGLLYVSNKSSYTPAIIVRSSWSL</sequence>
<dbReference type="Proteomes" id="UP000886520">
    <property type="component" value="Chromosome 19"/>
</dbReference>
<evidence type="ECO:0000313" key="3">
    <source>
        <dbReference type="Proteomes" id="UP000886520"/>
    </source>
</evidence>
<comment type="caution">
    <text evidence="2">The sequence shown here is derived from an EMBL/GenBank/DDBJ whole genome shotgun (WGS) entry which is preliminary data.</text>
</comment>
<dbReference type="AlphaFoldDB" id="A0A9D4UD84"/>
<evidence type="ECO:0000256" key="1">
    <source>
        <dbReference type="SAM" id="MobiDB-lite"/>
    </source>
</evidence>
<dbReference type="PANTHER" id="PTHR35097">
    <property type="entry name" value="GDSL ESTERASE/LIPASE"/>
    <property type="match status" value="1"/>
</dbReference>
<organism evidence="2 3">
    <name type="scientific">Adiantum capillus-veneris</name>
    <name type="common">Maidenhair fern</name>
    <dbReference type="NCBI Taxonomy" id="13818"/>
    <lineage>
        <taxon>Eukaryota</taxon>
        <taxon>Viridiplantae</taxon>
        <taxon>Streptophyta</taxon>
        <taxon>Embryophyta</taxon>
        <taxon>Tracheophyta</taxon>
        <taxon>Polypodiopsida</taxon>
        <taxon>Polypodiidae</taxon>
        <taxon>Polypodiales</taxon>
        <taxon>Pteridineae</taxon>
        <taxon>Pteridaceae</taxon>
        <taxon>Vittarioideae</taxon>
        <taxon>Adiantum</taxon>
    </lineage>
</organism>
<feature type="compositionally biased region" description="Basic and acidic residues" evidence="1">
    <location>
        <begin position="222"/>
        <end position="234"/>
    </location>
</feature>
<dbReference type="EMBL" id="JABFUD020000019">
    <property type="protein sequence ID" value="KAI5064996.1"/>
    <property type="molecule type" value="Genomic_DNA"/>
</dbReference>
<evidence type="ECO:0000313" key="2">
    <source>
        <dbReference type="EMBL" id="KAI5064996.1"/>
    </source>
</evidence>
<proteinExistence type="predicted"/>